<sequence>MTIVTGNIVELKKRIATYIDANKERYIGISHTIHENPEIGNQEFFAAKTLTDILVEEGFDVEKDIAGHQTAFIAKKHGRVKGRTIGFLAEYDALPGIGHACGHNVIGATSIAAAIGLSKVIDEIGGNLVVLGTPAEEGGPNGSAKGSFVKAGLVDQLDAAIIVHPGAETSLTSPSLAVDPLDFEFLGKPAHASAHPEEGINALDGVIQLFNGINALRQHVPSDVRIHGIITDGGHAPNVVPEYAKARFFIRAASRNTLNEVTDRVKSIAEGAALATGSQLKVTPFQNEVDNFIINRSFDDVFKEVVEELGETVNTEERKTLGSTDTGNISQVVPTIHPHIKIGSSDLVGHTVAFREAAKSKQADEALIVAAKASAFTALKLITDKAVYARIYEEYVERTQA</sequence>
<dbReference type="AlphaFoldDB" id="A0A941IC89"/>
<dbReference type="SUPFAM" id="SSF55031">
    <property type="entry name" value="Bacterial exopeptidase dimerisation domain"/>
    <property type="match status" value="1"/>
</dbReference>
<dbReference type="InterPro" id="IPR036264">
    <property type="entry name" value="Bact_exopeptidase_dim_dom"/>
</dbReference>
<dbReference type="Proteomes" id="UP000675284">
    <property type="component" value="Unassembled WGS sequence"/>
</dbReference>
<name>A0A941IC89_9BACI</name>
<dbReference type="CDD" id="cd05672">
    <property type="entry name" value="M20_ACY1L2-like"/>
    <property type="match status" value="1"/>
</dbReference>
<dbReference type="GO" id="GO:0071713">
    <property type="term" value="F:para-aminobenzoyl-glutamate hydrolase activity"/>
    <property type="evidence" value="ECO:0007669"/>
    <property type="project" value="TreeGrafter"/>
</dbReference>
<evidence type="ECO:0000256" key="1">
    <source>
        <dbReference type="PIRNR" id="PIRNR037226"/>
    </source>
</evidence>
<dbReference type="Gene3D" id="3.40.630.10">
    <property type="entry name" value="Zn peptidases"/>
    <property type="match status" value="1"/>
</dbReference>
<dbReference type="GO" id="GO:0046657">
    <property type="term" value="P:folic acid catabolic process"/>
    <property type="evidence" value="ECO:0007669"/>
    <property type="project" value="TreeGrafter"/>
</dbReference>
<dbReference type="PANTHER" id="PTHR30575:SF0">
    <property type="entry name" value="XAA-ARG DIPEPTIDASE"/>
    <property type="match status" value="1"/>
</dbReference>
<dbReference type="PIRSF" id="PIRSF037226">
    <property type="entry name" value="Amidohydrolase_ACY1L2_prd"/>
    <property type="match status" value="1"/>
</dbReference>
<gene>
    <name evidence="3" type="ORF">KCX74_14465</name>
</gene>
<feature type="domain" description="Peptidase M20 dimerisation" evidence="2">
    <location>
        <begin position="184"/>
        <end position="272"/>
    </location>
</feature>
<dbReference type="InterPro" id="IPR052030">
    <property type="entry name" value="Peptidase_M20/M20A_hydrolases"/>
</dbReference>
<dbReference type="InterPro" id="IPR017439">
    <property type="entry name" value="Amidohydrolase"/>
</dbReference>
<dbReference type="RefSeq" id="WP_026679917.1">
    <property type="nucleotide sequence ID" value="NZ_JAGSOT010000047.1"/>
</dbReference>
<dbReference type="Pfam" id="PF07687">
    <property type="entry name" value="M20_dimer"/>
    <property type="match status" value="1"/>
</dbReference>
<keyword evidence="4" id="KW-1185">Reference proteome</keyword>
<dbReference type="Gene3D" id="3.30.70.360">
    <property type="match status" value="1"/>
</dbReference>
<dbReference type="InterPro" id="IPR017144">
    <property type="entry name" value="Xaa-Arg_dipeptidase"/>
</dbReference>
<evidence type="ECO:0000313" key="4">
    <source>
        <dbReference type="Proteomes" id="UP000675284"/>
    </source>
</evidence>
<dbReference type="FunFam" id="3.30.70.360:FF:000004">
    <property type="entry name" value="Peptidase M20 domain-containing protein 2"/>
    <property type="match status" value="1"/>
</dbReference>
<dbReference type="NCBIfam" id="TIGR01891">
    <property type="entry name" value="amidohydrolases"/>
    <property type="match status" value="1"/>
</dbReference>
<organism evidence="3 4">
    <name type="scientific">Virgibacillus salarius</name>
    <dbReference type="NCBI Taxonomy" id="447199"/>
    <lineage>
        <taxon>Bacteria</taxon>
        <taxon>Bacillati</taxon>
        <taxon>Bacillota</taxon>
        <taxon>Bacilli</taxon>
        <taxon>Bacillales</taxon>
        <taxon>Bacillaceae</taxon>
        <taxon>Virgibacillus</taxon>
    </lineage>
</organism>
<dbReference type="InterPro" id="IPR011650">
    <property type="entry name" value="Peptidase_M20_dimer"/>
</dbReference>
<dbReference type="PANTHER" id="PTHR30575">
    <property type="entry name" value="PEPTIDASE M20"/>
    <property type="match status" value="1"/>
</dbReference>
<dbReference type="InterPro" id="IPR002933">
    <property type="entry name" value="Peptidase_M20"/>
</dbReference>
<dbReference type="EMBL" id="JAGSOT010000047">
    <property type="protein sequence ID" value="MBR7797236.1"/>
    <property type="molecule type" value="Genomic_DNA"/>
</dbReference>
<proteinExistence type="inferred from homology"/>
<dbReference type="SUPFAM" id="SSF53187">
    <property type="entry name" value="Zn-dependent exopeptidases"/>
    <property type="match status" value="1"/>
</dbReference>
<protein>
    <recommendedName>
        <fullName evidence="1">Peptidase M20 domain-containing protein 2</fullName>
    </recommendedName>
</protein>
<comment type="caution">
    <text evidence="3">The sequence shown here is derived from an EMBL/GenBank/DDBJ whole genome shotgun (WGS) entry which is preliminary data.</text>
</comment>
<evidence type="ECO:0000259" key="2">
    <source>
        <dbReference type="Pfam" id="PF07687"/>
    </source>
</evidence>
<accession>A0A941IC89</accession>
<dbReference type="Pfam" id="PF01546">
    <property type="entry name" value="Peptidase_M20"/>
    <property type="match status" value="1"/>
</dbReference>
<reference evidence="3" key="1">
    <citation type="submission" date="2021-04" db="EMBL/GenBank/DDBJ databases">
        <title>Isolation and polyphasic classification of algal microorganism.</title>
        <authorList>
            <person name="Wang S."/>
        </authorList>
    </citation>
    <scope>NUCLEOTIDE SEQUENCE</scope>
    <source>
        <strain evidence="3">720a</strain>
    </source>
</reference>
<dbReference type="GO" id="GO:0016805">
    <property type="term" value="F:dipeptidase activity"/>
    <property type="evidence" value="ECO:0007669"/>
    <property type="project" value="InterPro"/>
</dbReference>
<evidence type="ECO:0000313" key="3">
    <source>
        <dbReference type="EMBL" id="MBR7797236.1"/>
    </source>
</evidence>
<comment type="similarity">
    <text evidence="1">Belongs to the peptidase M20A family.</text>
</comment>
<dbReference type="GO" id="GO:0005737">
    <property type="term" value="C:cytoplasm"/>
    <property type="evidence" value="ECO:0007669"/>
    <property type="project" value="TreeGrafter"/>
</dbReference>